<dbReference type="SUPFAM" id="SSF50199">
    <property type="entry name" value="Staphylococcal nuclease"/>
    <property type="match status" value="1"/>
</dbReference>
<feature type="non-terminal residue" evidence="2">
    <location>
        <position position="1"/>
    </location>
</feature>
<comment type="caution">
    <text evidence="2">The sequence shown here is derived from an EMBL/GenBank/DDBJ whole genome shotgun (WGS) entry which is preliminary data.</text>
</comment>
<dbReference type="PANTHER" id="PTHR12302:SF26">
    <property type="entry name" value="BLR1266 PROTEIN"/>
    <property type="match status" value="1"/>
</dbReference>
<dbReference type="InterPro" id="IPR016071">
    <property type="entry name" value="Staphylococal_nuclease_OB-fold"/>
</dbReference>
<dbReference type="Proteomes" id="UP001596303">
    <property type="component" value="Unassembled WGS sequence"/>
</dbReference>
<keyword evidence="3" id="KW-1185">Reference proteome</keyword>
<proteinExistence type="predicted"/>
<accession>A0ABW1S9R7</accession>
<gene>
    <name evidence="2" type="ORF">ACFQDM_09430</name>
</gene>
<dbReference type="PANTHER" id="PTHR12302">
    <property type="entry name" value="EBNA2 BINDING PROTEIN P100"/>
    <property type="match status" value="1"/>
</dbReference>
<protein>
    <submittedName>
        <fullName evidence="2">Thermonuclease family protein</fullName>
    </submittedName>
</protein>
<organism evidence="2 3">
    <name type="scientific">Ponticaulis profundi</name>
    <dbReference type="NCBI Taxonomy" id="2665222"/>
    <lineage>
        <taxon>Bacteria</taxon>
        <taxon>Pseudomonadati</taxon>
        <taxon>Pseudomonadota</taxon>
        <taxon>Alphaproteobacteria</taxon>
        <taxon>Hyphomonadales</taxon>
        <taxon>Hyphomonadaceae</taxon>
        <taxon>Ponticaulis</taxon>
    </lineage>
</organism>
<dbReference type="Pfam" id="PF00565">
    <property type="entry name" value="SNase"/>
    <property type="match status" value="1"/>
</dbReference>
<reference evidence="3" key="1">
    <citation type="journal article" date="2019" name="Int. J. Syst. Evol. Microbiol.">
        <title>The Global Catalogue of Microorganisms (GCM) 10K type strain sequencing project: providing services to taxonomists for standard genome sequencing and annotation.</title>
        <authorList>
            <consortium name="The Broad Institute Genomics Platform"/>
            <consortium name="The Broad Institute Genome Sequencing Center for Infectious Disease"/>
            <person name="Wu L."/>
            <person name="Ma J."/>
        </authorList>
    </citation>
    <scope>NUCLEOTIDE SEQUENCE [LARGE SCALE GENOMIC DNA]</scope>
    <source>
        <strain evidence="3">CGMCC-1.15741</strain>
    </source>
</reference>
<evidence type="ECO:0000313" key="2">
    <source>
        <dbReference type="EMBL" id="MFC6198300.1"/>
    </source>
</evidence>
<feature type="domain" description="TNase-like" evidence="1">
    <location>
        <begin position="49"/>
        <end position="167"/>
    </location>
</feature>
<sequence length="194" mass="21903">RSALPILAALAALAVMSQGDYGDLLDDLTGKADRRSAPSADGSRVIEGIPRIVDADTFVISLKTIRLHGVDAPEGDQLCRDRSSRSYRCGDMATRWLTEWIGDQPVRCEQRDMDRYGRVIGQCFVGEEDMNAALVYSGQAVAYRQYSGEYIAAENAARRARRGIWEGSFDMPWDWRRRWRVSREVDALRQISHC</sequence>
<evidence type="ECO:0000259" key="1">
    <source>
        <dbReference type="PROSITE" id="PS50830"/>
    </source>
</evidence>
<dbReference type="RefSeq" id="WP_377378408.1">
    <property type="nucleotide sequence ID" value="NZ_JBHSSW010000010.1"/>
</dbReference>
<dbReference type="InterPro" id="IPR035437">
    <property type="entry name" value="SNase_OB-fold_sf"/>
</dbReference>
<name>A0ABW1S9R7_9PROT</name>
<dbReference type="Gene3D" id="2.40.50.90">
    <property type="match status" value="1"/>
</dbReference>
<dbReference type="PROSITE" id="PS50830">
    <property type="entry name" value="TNASE_3"/>
    <property type="match status" value="1"/>
</dbReference>
<evidence type="ECO:0000313" key="3">
    <source>
        <dbReference type="Proteomes" id="UP001596303"/>
    </source>
</evidence>
<dbReference type="EMBL" id="JBHSSW010000010">
    <property type="protein sequence ID" value="MFC6198300.1"/>
    <property type="molecule type" value="Genomic_DNA"/>
</dbReference>
<dbReference type="SMART" id="SM00318">
    <property type="entry name" value="SNc"/>
    <property type="match status" value="1"/>
</dbReference>